<keyword evidence="6" id="KW-1185">Reference proteome</keyword>
<dbReference type="Pfam" id="PF00890">
    <property type="entry name" value="FAD_binding_2"/>
    <property type="match status" value="1"/>
</dbReference>
<reference evidence="5" key="1">
    <citation type="submission" date="2022-04" db="EMBL/GenBank/DDBJ databases">
        <title>Desulfatitalea alkaliphila sp. nov., a novel anaerobic sulfate-reducing bacterium isolated from terrestrial mud volcano, Taman Peninsula, Russia.</title>
        <authorList>
            <person name="Khomyakova M.A."/>
            <person name="Merkel A.Y."/>
            <person name="Slobodkin A.I."/>
        </authorList>
    </citation>
    <scope>NUCLEOTIDE SEQUENCE</scope>
    <source>
        <strain evidence="5">M08but</strain>
    </source>
</reference>
<sequence>MNDERCDVVVIGAGLTGLAAALFAVRRGLDTVLVGRTGALGFASGLLDLLGVHPVGGHTPLEDPWQGITALRADQPQHPYALIDNPAIERALGTVLAFLAANGHPYITRPHRNQTVPTAVGTLKTTYALPCTMAPGAMALARRVPCLLVDFHGLKGYSARQIAATLAGVWPGLTPVRIAFPEAHGELLPERLARALDTVPAREKLVAAIGPHLGEAAAVGLPAVLGFYHSPAVVAELQQGLGVPVFEIPTMLPAVGGLRLRELFETALPAMGVRSLWQQWVDGARRLPDGRWRFSVAAPSGEQHFTARGAVLCSGRFFGKGLHADRHGIREPLFQLPVVQPPHRADWHHKDLLAPEGHPINRAGVAVDETFRPVDGRGRLVHDNLFAAGTLLAHQDWVRQKCGSGLAIATAYAAVRACAALI</sequence>
<dbReference type="EC" id="1.1.5.3" evidence="5"/>
<protein>
    <submittedName>
        <fullName evidence="5">Glycerol-3-phosphate dehydrogenase subunit GlpB</fullName>
        <ecNumber evidence="5">1.1.5.3</ecNumber>
    </submittedName>
</protein>
<dbReference type="GO" id="GO:0009331">
    <property type="term" value="C:glycerol-3-phosphate dehydrogenase (FAD) complex"/>
    <property type="evidence" value="ECO:0007669"/>
    <property type="project" value="InterPro"/>
</dbReference>
<dbReference type="InterPro" id="IPR003953">
    <property type="entry name" value="FAD-dep_OxRdtase_2_FAD-bd"/>
</dbReference>
<dbReference type="RefSeq" id="WP_246910531.1">
    <property type="nucleotide sequence ID" value="NZ_JALJRB010000016.1"/>
</dbReference>
<dbReference type="PIRSF" id="PIRSF000141">
    <property type="entry name" value="Anaerobic_G3P_dh"/>
    <property type="match status" value="1"/>
</dbReference>
<proteinExistence type="predicted"/>
<dbReference type="InterPro" id="IPR036188">
    <property type="entry name" value="FAD/NAD-bd_sf"/>
</dbReference>
<dbReference type="EMBL" id="JALJRB010000016">
    <property type="protein sequence ID" value="MCJ8501705.1"/>
    <property type="molecule type" value="Genomic_DNA"/>
</dbReference>
<dbReference type="GO" id="GO:0004368">
    <property type="term" value="F:glycerol-3-phosphate dehydrogenase (quinone) activity"/>
    <property type="evidence" value="ECO:0007669"/>
    <property type="project" value="UniProtKB-EC"/>
</dbReference>
<dbReference type="NCBIfam" id="TIGR03378">
    <property type="entry name" value="glycerol3P_GlpB"/>
    <property type="match status" value="1"/>
</dbReference>
<evidence type="ECO:0000256" key="1">
    <source>
        <dbReference type="ARBA" id="ARBA00022630"/>
    </source>
</evidence>
<dbReference type="SUPFAM" id="SSF51905">
    <property type="entry name" value="FAD/NAD(P)-binding domain"/>
    <property type="match status" value="1"/>
</dbReference>
<dbReference type="Proteomes" id="UP001165427">
    <property type="component" value="Unassembled WGS sequence"/>
</dbReference>
<feature type="domain" description="FAD-dependent oxidoreductase 2 FAD-binding" evidence="4">
    <location>
        <begin position="7"/>
        <end position="406"/>
    </location>
</feature>
<dbReference type="InterPro" id="IPR009158">
    <property type="entry name" value="G3P_DH_GlpB_su"/>
</dbReference>
<comment type="caution">
    <text evidence="5">The sequence shown here is derived from an EMBL/GenBank/DDBJ whole genome shotgun (WGS) entry which is preliminary data.</text>
</comment>
<evidence type="ECO:0000259" key="4">
    <source>
        <dbReference type="Pfam" id="PF00890"/>
    </source>
</evidence>
<keyword evidence="1" id="KW-0285">Flavoprotein</keyword>
<dbReference type="NCBIfam" id="NF003725">
    <property type="entry name" value="PRK05329.2-4"/>
    <property type="match status" value="1"/>
</dbReference>
<dbReference type="AlphaFoldDB" id="A0AA41UJB1"/>
<evidence type="ECO:0000256" key="2">
    <source>
        <dbReference type="ARBA" id="ARBA00022643"/>
    </source>
</evidence>
<accession>A0AA41UJB1</accession>
<keyword evidence="3 5" id="KW-0560">Oxidoreductase</keyword>
<evidence type="ECO:0000313" key="5">
    <source>
        <dbReference type="EMBL" id="MCJ8501705.1"/>
    </source>
</evidence>
<dbReference type="Gene3D" id="3.50.50.60">
    <property type="entry name" value="FAD/NAD(P)-binding domain"/>
    <property type="match status" value="1"/>
</dbReference>
<keyword evidence="2" id="KW-0288">FMN</keyword>
<gene>
    <name evidence="5" type="primary">glpB</name>
    <name evidence="5" type="ORF">MRX98_14070</name>
</gene>
<organism evidence="5 6">
    <name type="scientific">Desulfatitalea alkaliphila</name>
    <dbReference type="NCBI Taxonomy" id="2929485"/>
    <lineage>
        <taxon>Bacteria</taxon>
        <taxon>Pseudomonadati</taxon>
        <taxon>Thermodesulfobacteriota</taxon>
        <taxon>Desulfobacteria</taxon>
        <taxon>Desulfobacterales</taxon>
        <taxon>Desulfosarcinaceae</taxon>
        <taxon>Desulfatitalea</taxon>
    </lineage>
</organism>
<evidence type="ECO:0000256" key="3">
    <source>
        <dbReference type="ARBA" id="ARBA00023002"/>
    </source>
</evidence>
<evidence type="ECO:0000313" key="6">
    <source>
        <dbReference type="Proteomes" id="UP001165427"/>
    </source>
</evidence>
<name>A0AA41UJB1_9BACT</name>